<protein>
    <submittedName>
        <fullName evidence="4">Uncharacterized protein LOC106177189</fullName>
    </submittedName>
</protein>
<evidence type="ECO:0000256" key="2">
    <source>
        <dbReference type="SAM" id="Phobius"/>
    </source>
</evidence>
<keyword evidence="2" id="KW-0472">Membrane</keyword>
<dbReference type="PANTHER" id="PTHR10974:SF1">
    <property type="entry name" value="FI08016P-RELATED"/>
    <property type="match status" value="1"/>
</dbReference>
<keyword evidence="3" id="KW-1185">Reference proteome</keyword>
<dbReference type="FunFam" id="3.40.720.10:FF:000017">
    <property type="entry name" value="Predicted protein"/>
    <property type="match status" value="1"/>
</dbReference>
<sequence length="824" mass="95382">MPCKGRHCRSRFTNLAFFITCLGLVILGIYYNEGQLTSSSQSDVTLRGQGQGRSQGYTRVQGHFKYGKKKRKKLHGKLMKALSEEDLLECKIPVLSLRTDSNAAAFKKMEPLHCNGQQLMYFDNSVLKLNKTVLGNRKLKECKYYSIEWSRDPPMEETYNLVNIANKDSNFEVKVNHDFVKVECYLQESKQNQRITGRKLLNSENSRFLDNQINALLKETKEVMQKDQSRSGVNKFKDKNNAKINSKINYQKTIEKSKQILVRKSNPDNQKFDVERKRNGHRHSQGLVTPVTAGRLGDDDDGEDNTGDPQYYGVNFFDAHAPDFEQYLVQIEPEAAVFDRQKDLPPHPDATKLNVLMLALDSMSHLSYQRKLPLTYAYLRDTLEAVILNGYNIVGDATTAALIPMFTGKTETELPETRKNEPGAGFVDSYNLIWNRFEHNGYVTLYAEDMPSFGTFNLRLNGFEHKPTDHYMRPFWNAIDDYDDREQKNQFCLHGTPKHRYLLKYVKQFFTRYRNVSKFAFGFYGELSHADNSPAEYMDRDMVTLLKYLKRHKHLDNTLLIVMGDHGARYRKVRHTVQGKLEERLPLMTLTFPQWFREKHPDLMQNLRKNAHRLTTPFDMHVTLETVLDLKMAQKKILYKDRGISLLNSIPMNRTCESAGVAPHWCSCMVSQDVDVSSARAEEAASKVIDYINGLTSQHREKCSVLHLDKILSVRLLAPNEQVLKYFNSMDADQRIANFTSKVKVDIVHYQITLVTSPSNAMYESTLQYNIGAERLEVTPDISRINIYGNQPYCVQKNHPDLRKYCFCADYQSWEKRKKKLKHD</sequence>
<evidence type="ECO:0000256" key="1">
    <source>
        <dbReference type="SAM" id="MobiDB-lite"/>
    </source>
</evidence>
<dbReference type="OrthoDB" id="413313at2759"/>
<dbReference type="GO" id="GO:0005615">
    <property type="term" value="C:extracellular space"/>
    <property type="evidence" value="ECO:0007669"/>
    <property type="project" value="TreeGrafter"/>
</dbReference>
<dbReference type="InterPro" id="IPR004245">
    <property type="entry name" value="DUF229"/>
</dbReference>
<dbReference type="Proteomes" id="UP000085678">
    <property type="component" value="Unplaced"/>
</dbReference>
<dbReference type="Pfam" id="PF02995">
    <property type="entry name" value="DUF229"/>
    <property type="match status" value="1"/>
</dbReference>
<dbReference type="InParanoid" id="A0A1S3JY86"/>
<dbReference type="AlphaFoldDB" id="A0A1S3JY86"/>
<keyword evidence="2" id="KW-1133">Transmembrane helix</keyword>
<organism evidence="3 4">
    <name type="scientific">Lingula anatina</name>
    <name type="common">Brachiopod</name>
    <name type="synonym">Lingula unguis</name>
    <dbReference type="NCBI Taxonomy" id="7574"/>
    <lineage>
        <taxon>Eukaryota</taxon>
        <taxon>Metazoa</taxon>
        <taxon>Spiralia</taxon>
        <taxon>Lophotrochozoa</taxon>
        <taxon>Brachiopoda</taxon>
        <taxon>Linguliformea</taxon>
        <taxon>Lingulata</taxon>
        <taxon>Lingulida</taxon>
        <taxon>Linguloidea</taxon>
        <taxon>Lingulidae</taxon>
        <taxon>Lingula</taxon>
    </lineage>
</organism>
<dbReference type="KEGG" id="lak:106177189"/>
<reference evidence="4" key="1">
    <citation type="submission" date="2025-08" db="UniProtKB">
        <authorList>
            <consortium name="RefSeq"/>
        </authorList>
    </citation>
    <scope>IDENTIFICATION</scope>
    <source>
        <tissue evidence="4">Gonads</tissue>
    </source>
</reference>
<dbReference type="PANTHER" id="PTHR10974">
    <property type="entry name" value="FI08016P-RELATED"/>
    <property type="match status" value="1"/>
</dbReference>
<dbReference type="InterPro" id="IPR017850">
    <property type="entry name" value="Alkaline_phosphatase_core_sf"/>
</dbReference>
<dbReference type="Gene3D" id="3.40.720.10">
    <property type="entry name" value="Alkaline Phosphatase, subunit A"/>
    <property type="match status" value="1"/>
</dbReference>
<keyword evidence="2" id="KW-0812">Transmembrane</keyword>
<dbReference type="SUPFAM" id="SSF53649">
    <property type="entry name" value="Alkaline phosphatase-like"/>
    <property type="match status" value="1"/>
</dbReference>
<evidence type="ECO:0000313" key="4">
    <source>
        <dbReference type="RefSeq" id="XP_013415348.1"/>
    </source>
</evidence>
<feature type="region of interest" description="Disordered" evidence="1">
    <location>
        <begin position="276"/>
        <end position="307"/>
    </location>
</feature>
<proteinExistence type="predicted"/>
<dbReference type="STRING" id="7574.A0A1S3JY86"/>
<evidence type="ECO:0000313" key="3">
    <source>
        <dbReference type="Proteomes" id="UP000085678"/>
    </source>
</evidence>
<dbReference type="RefSeq" id="XP_013415348.1">
    <property type="nucleotide sequence ID" value="XM_013559894.2"/>
</dbReference>
<dbReference type="CDD" id="cd16021">
    <property type="entry name" value="ALP_like"/>
    <property type="match status" value="1"/>
</dbReference>
<dbReference type="GeneID" id="106177189"/>
<name>A0A1S3JY86_LINAN</name>
<gene>
    <name evidence="4" type="primary">LOC106177189</name>
</gene>
<accession>A0A1S3JY86</accession>
<feature type="transmembrane region" description="Helical" evidence="2">
    <location>
        <begin position="12"/>
        <end position="31"/>
    </location>
</feature>
<dbReference type="OMA" id="YSRVRHT"/>